<comment type="caution">
    <text evidence="2">The sequence shown here is derived from an EMBL/GenBank/DDBJ whole genome shotgun (WGS) entry which is preliminary data.</text>
</comment>
<dbReference type="EMBL" id="JANDHW010000004">
    <property type="protein sequence ID" value="MCP9611601.1"/>
    <property type="molecule type" value="Genomic_DNA"/>
</dbReference>
<keyword evidence="1" id="KW-0732">Signal</keyword>
<evidence type="ECO:0000313" key="2">
    <source>
        <dbReference type="EMBL" id="MCP9611601.1"/>
    </source>
</evidence>
<dbReference type="InterPro" id="IPR026444">
    <property type="entry name" value="Secre_tail"/>
</dbReference>
<reference evidence="2 3" key="1">
    <citation type="submission" date="2022-07" db="EMBL/GenBank/DDBJ databases">
        <title>Fecal culturing of patients with breast cancer.</title>
        <authorList>
            <person name="Teng N.M.Y."/>
            <person name="Kiu R."/>
            <person name="Evans R."/>
            <person name="Baker D.J."/>
            <person name="Zenner C."/>
            <person name="Robinson S.D."/>
            <person name="Hall L.J."/>
        </authorList>
    </citation>
    <scope>NUCLEOTIDE SEQUENCE [LARGE SCALE GENOMIC DNA]</scope>
    <source>
        <strain evidence="2 3">LH1063</strain>
    </source>
</reference>
<dbReference type="NCBIfam" id="TIGR04183">
    <property type="entry name" value="Por_Secre_tail"/>
    <property type="match status" value="1"/>
</dbReference>
<dbReference type="Gene3D" id="2.60.120.260">
    <property type="entry name" value="Galactose-binding domain-like"/>
    <property type="match status" value="2"/>
</dbReference>
<gene>
    <name evidence="2" type="ORF">NMU02_05800</name>
</gene>
<dbReference type="SUPFAM" id="SSF49785">
    <property type="entry name" value="Galactose-binding domain-like"/>
    <property type="match status" value="2"/>
</dbReference>
<sequence>MKTKLLSFLLITGCIAVQAQENKILNGGFEIGELQPNPNSVTHNYEWYSVVKNTDSPQEGTLGYSSESSREGLQSLKFTCNYNLNDRYSMYVAQSGLALEKKIYTVTLFAKSDKEVQLAIQFYGYEGDTQKLSNDRSITISGDNNWHSYSIDADMNSLGTNWDYDKPIDIRIALAKQDLSGSPVNVYVDDVYVKEKTNEFWVKLGNYSFEGDGSTTTSIPGWGVSKPIQNKFQIISDDVIQGNNAFKSIPEEDGGYIELYPNAANTPIPKDKKIRVTFYAKSATTNPILQPFFFVMNKGAGMGKNANNLLSLSNRWEKYSVIYNFDDPDYNADQPSRLRFALSPQDTYLDFITIDEVSNSRYITPEITGLPSTLSLDKNQEGIIQPDIISTDYIFCKATSPDTNLTIEKYGRTGFKVSSAKDGIYTLNITYTDNITKTNFVVEITVGNGENIENNSNTDHLVYSDKGNIIIKGEKETVSIYDINGSLIDTRIISNGVEIISVPTPGIYLVRISEKTYKVFVN</sequence>
<dbReference type="InterPro" id="IPR008979">
    <property type="entry name" value="Galactose-bd-like_sf"/>
</dbReference>
<feature type="chain" id="PRO_5047410994" evidence="1">
    <location>
        <begin position="20"/>
        <end position="522"/>
    </location>
</feature>
<name>A0ABT1MK39_9BACT</name>
<feature type="signal peptide" evidence="1">
    <location>
        <begin position="1"/>
        <end position="19"/>
    </location>
</feature>
<accession>A0ABT1MK39</accession>
<organism evidence="2 3">
    <name type="scientific">Coprobacter tertius</name>
    <dbReference type="NCBI Taxonomy" id="2944915"/>
    <lineage>
        <taxon>Bacteria</taxon>
        <taxon>Pseudomonadati</taxon>
        <taxon>Bacteroidota</taxon>
        <taxon>Bacteroidia</taxon>
        <taxon>Bacteroidales</taxon>
        <taxon>Barnesiellaceae</taxon>
        <taxon>Coprobacter</taxon>
    </lineage>
</organism>
<proteinExistence type="predicted"/>
<evidence type="ECO:0000256" key="1">
    <source>
        <dbReference type="SAM" id="SignalP"/>
    </source>
</evidence>
<keyword evidence="3" id="KW-1185">Reference proteome</keyword>
<evidence type="ECO:0000313" key="3">
    <source>
        <dbReference type="Proteomes" id="UP001205603"/>
    </source>
</evidence>
<protein>
    <submittedName>
        <fullName evidence="2">T9SS type A sorting domain-containing protein</fullName>
    </submittedName>
</protein>
<dbReference type="Proteomes" id="UP001205603">
    <property type="component" value="Unassembled WGS sequence"/>
</dbReference>
<dbReference type="RefSeq" id="WP_255026482.1">
    <property type="nucleotide sequence ID" value="NZ_JANDHW010000004.1"/>
</dbReference>